<dbReference type="PANTHER" id="PTHR16305:SF28">
    <property type="entry name" value="GUANYLATE CYCLASE DOMAIN-CONTAINING PROTEIN"/>
    <property type="match status" value="1"/>
</dbReference>
<keyword evidence="2" id="KW-0067">ATP-binding</keyword>
<dbReference type="PANTHER" id="PTHR16305">
    <property type="entry name" value="TESTICULAR SOLUBLE ADENYLYL CYCLASE"/>
    <property type="match status" value="1"/>
</dbReference>
<gene>
    <name evidence="4" type="ORF">A9W98_28675</name>
</gene>
<dbReference type="Pfam" id="PF13191">
    <property type="entry name" value="AAA_16"/>
    <property type="match status" value="1"/>
</dbReference>
<dbReference type="InterPro" id="IPR027417">
    <property type="entry name" value="P-loop_NTPase"/>
</dbReference>
<feature type="domain" description="Orc1-like AAA ATPase" evidence="3">
    <location>
        <begin position="2"/>
        <end position="158"/>
    </location>
</feature>
<evidence type="ECO:0000259" key="3">
    <source>
        <dbReference type="Pfam" id="PF13191"/>
    </source>
</evidence>
<evidence type="ECO:0000313" key="5">
    <source>
        <dbReference type="Proteomes" id="UP000093757"/>
    </source>
</evidence>
<dbReference type="EMBL" id="MAEM01000421">
    <property type="protein sequence ID" value="OBR99753.1"/>
    <property type="molecule type" value="Genomic_DNA"/>
</dbReference>
<dbReference type="InterPro" id="IPR041664">
    <property type="entry name" value="AAA_16"/>
</dbReference>
<reference evidence="4 5" key="1">
    <citation type="submission" date="2016-06" db="EMBL/GenBank/DDBJ databases">
        <authorList>
            <person name="Kjaerup R.B."/>
            <person name="Dalgaard T.S."/>
            <person name="Juul-Madsen H.R."/>
        </authorList>
    </citation>
    <scope>NUCLEOTIDE SEQUENCE [LARGE SCALE GENOMIC DNA]</scope>
    <source>
        <strain evidence="4 5">1245752.6</strain>
    </source>
</reference>
<name>A0A1A6BBY9_MYCGO</name>
<proteinExistence type="predicted"/>
<evidence type="ECO:0000256" key="1">
    <source>
        <dbReference type="ARBA" id="ARBA00022741"/>
    </source>
</evidence>
<comment type="caution">
    <text evidence="4">The sequence shown here is derived from an EMBL/GenBank/DDBJ whole genome shotgun (WGS) entry which is preliminary data.</text>
</comment>
<evidence type="ECO:0000313" key="4">
    <source>
        <dbReference type="EMBL" id="OBR99753.1"/>
    </source>
</evidence>
<sequence length="809" mass="88047">MVTVMGAPGIGKSRLAREVAALAAARGVGVSWTFCESHARDIPFGVVARLLRAASGIRDLDGPAARSRLAATVPADADPRDRLLLDDLLGIADPELPLPQVDPDARRRRLTALVNTMSLQRTQPALFIIEDAHWIDAVSESMLGDFLTVISRTPSMVLITYRPEYQGMLARVPGAQTISLAPLGESDTTVLLSELLGADPSVDELSAVIAERAAGNPFFTEEMVRELVQRGVLAGDRGNYVCRADYAEVSVPATVQAAIAARIDRLDSAARQTLSAASVIGAHFQAELLTALGVEPEIEGLLNAELIDQVRFTPNAEYAFHHPLIRTVAYESQLRSDRAEWHRRLAAAIQERTPESVEENAALIAEHLQASGDLVAAYGWHMRAAAWSTNRDLDAARLSWERARSIADEVPGDDPGRLAMRIAPRTMLSATSLRGQALEENRARFGELRELCTAAGDKLSLAIGMIGRVTEVLYAGHAGEASRLASEQTALLESIGEPGPTIGASFPLFCTWLGAGDIGELLRWSQHVIDLADGDPIKGADFGLGSPLSAAIAFRGAARWWLGRPGWRQDIYDALEMVHHRDATSRAGIVAWTYGFAIQYGVLVADDSVIRACEEVVQTAAAAGNDMALSLAAYTLGAGLLNQAASTDRHRGVNLMSEARGMWLRDRVDFLIPVVDVWVGRERARRGDRDAIPVMREAVDKLHGTAQVFYGVWAAGVLIETLLERGTEADIREAEERIDRLTNWWPDSFPDSPVRVIMLLRLRALLARARGDHAYPDLVRRYCLAAESACFEGHLAWAKAMAEVEEQRC</sequence>
<organism evidence="4 5">
    <name type="scientific">Mycobacterium gordonae</name>
    <dbReference type="NCBI Taxonomy" id="1778"/>
    <lineage>
        <taxon>Bacteria</taxon>
        <taxon>Bacillati</taxon>
        <taxon>Actinomycetota</taxon>
        <taxon>Actinomycetes</taxon>
        <taxon>Mycobacteriales</taxon>
        <taxon>Mycobacteriaceae</taxon>
        <taxon>Mycobacterium</taxon>
    </lineage>
</organism>
<dbReference type="GO" id="GO:0005737">
    <property type="term" value="C:cytoplasm"/>
    <property type="evidence" value="ECO:0007669"/>
    <property type="project" value="TreeGrafter"/>
</dbReference>
<dbReference type="GO" id="GO:0005524">
    <property type="term" value="F:ATP binding"/>
    <property type="evidence" value="ECO:0007669"/>
    <property type="project" value="UniProtKB-KW"/>
</dbReference>
<accession>A0A1A6BBY9</accession>
<evidence type="ECO:0000256" key="2">
    <source>
        <dbReference type="ARBA" id="ARBA00022840"/>
    </source>
</evidence>
<dbReference type="Proteomes" id="UP000093757">
    <property type="component" value="Unassembled WGS sequence"/>
</dbReference>
<dbReference type="GO" id="GO:0004016">
    <property type="term" value="F:adenylate cyclase activity"/>
    <property type="evidence" value="ECO:0007669"/>
    <property type="project" value="TreeGrafter"/>
</dbReference>
<keyword evidence="1" id="KW-0547">Nucleotide-binding</keyword>
<dbReference type="SUPFAM" id="SSF52540">
    <property type="entry name" value="P-loop containing nucleoside triphosphate hydrolases"/>
    <property type="match status" value="1"/>
</dbReference>
<dbReference type="AlphaFoldDB" id="A0A1A6BBY9"/>
<protein>
    <recommendedName>
        <fullName evidence="3">Orc1-like AAA ATPase domain-containing protein</fullName>
    </recommendedName>
</protein>